<comment type="similarity">
    <text evidence="3 8 9">Belongs to the NDK family.</text>
</comment>
<dbReference type="PRINTS" id="PR01243">
    <property type="entry name" value="NUCDPKINASE"/>
</dbReference>
<comment type="caution">
    <text evidence="8">Lacks conserved residue(s) required for the propagation of feature annotation.</text>
</comment>
<dbReference type="InterPro" id="IPR034907">
    <property type="entry name" value="NDK-like_dom"/>
</dbReference>
<keyword evidence="6" id="KW-0418">Kinase</keyword>
<dbReference type="SUPFAM" id="SSF54919">
    <property type="entry name" value="Nucleoside diphosphate kinase, NDK"/>
    <property type="match status" value="1"/>
</dbReference>
<sequence>SLSYAALEKERTLALIKPDGICGNFTNQIKQVIWQSGFVIIHEMMVQLDVRNATLFYSEHSAKSFFPNLVEYMTSKILLTYSGPVVVMVIEKTNAIADWRALIGPTDAGKAKVSHPNRFACSYFTRLGSARVRKLVRVGRGEARKLRSTPRALPSRSLQRDPARRPFSRIRPGINHTRFINAGGILD</sequence>
<evidence type="ECO:0000256" key="7">
    <source>
        <dbReference type="ARBA" id="ARBA00022840"/>
    </source>
</evidence>
<feature type="non-terminal residue" evidence="12">
    <location>
        <position position="1"/>
    </location>
</feature>
<keyword evidence="4" id="KW-0808">Transferase</keyword>
<evidence type="ECO:0000313" key="13">
    <source>
        <dbReference type="Proteomes" id="UP000287651"/>
    </source>
</evidence>
<accession>A0A426Y971</accession>
<dbReference type="InterPro" id="IPR036850">
    <property type="entry name" value="NDK-like_dom_sf"/>
</dbReference>
<evidence type="ECO:0000256" key="1">
    <source>
        <dbReference type="ARBA" id="ARBA00000082"/>
    </source>
</evidence>
<keyword evidence="7" id="KW-0067">ATP-binding</keyword>
<dbReference type="GO" id="GO:0006241">
    <property type="term" value="P:CTP biosynthetic process"/>
    <property type="evidence" value="ECO:0007669"/>
    <property type="project" value="InterPro"/>
</dbReference>
<dbReference type="AlphaFoldDB" id="A0A426Y971"/>
<evidence type="ECO:0000259" key="11">
    <source>
        <dbReference type="SMART" id="SM00562"/>
    </source>
</evidence>
<gene>
    <name evidence="12" type="ORF">B296_00046061</name>
</gene>
<dbReference type="SMART" id="SM00562">
    <property type="entry name" value="NDK"/>
    <property type="match status" value="1"/>
</dbReference>
<dbReference type="GO" id="GO:0006228">
    <property type="term" value="P:UTP biosynthetic process"/>
    <property type="evidence" value="ECO:0007669"/>
    <property type="project" value="InterPro"/>
</dbReference>
<comment type="caution">
    <text evidence="12">The sequence shown here is derived from an EMBL/GenBank/DDBJ whole genome shotgun (WGS) entry which is preliminary data.</text>
</comment>
<dbReference type="Pfam" id="PF00334">
    <property type="entry name" value="NDK"/>
    <property type="match status" value="1"/>
</dbReference>
<evidence type="ECO:0000256" key="6">
    <source>
        <dbReference type="ARBA" id="ARBA00022777"/>
    </source>
</evidence>
<evidence type="ECO:0000256" key="3">
    <source>
        <dbReference type="ARBA" id="ARBA00008142"/>
    </source>
</evidence>
<evidence type="ECO:0000256" key="2">
    <source>
        <dbReference type="ARBA" id="ARBA00000937"/>
    </source>
</evidence>
<evidence type="ECO:0000313" key="12">
    <source>
        <dbReference type="EMBL" id="RRT48267.1"/>
    </source>
</evidence>
<organism evidence="12 13">
    <name type="scientific">Ensete ventricosum</name>
    <name type="common">Abyssinian banana</name>
    <name type="synonym">Musa ensete</name>
    <dbReference type="NCBI Taxonomy" id="4639"/>
    <lineage>
        <taxon>Eukaryota</taxon>
        <taxon>Viridiplantae</taxon>
        <taxon>Streptophyta</taxon>
        <taxon>Embryophyta</taxon>
        <taxon>Tracheophyta</taxon>
        <taxon>Spermatophyta</taxon>
        <taxon>Magnoliopsida</taxon>
        <taxon>Liliopsida</taxon>
        <taxon>Zingiberales</taxon>
        <taxon>Musaceae</taxon>
        <taxon>Ensete</taxon>
    </lineage>
</organism>
<dbReference type="InterPro" id="IPR001564">
    <property type="entry name" value="Nucleoside_diP_kinase"/>
</dbReference>
<evidence type="ECO:0000256" key="9">
    <source>
        <dbReference type="RuleBase" id="RU004011"/>
    </source>
</evidence>
<reference evidence="12 13" key="1">
    <citation type="journal article" date="2014" name="Agronomy (Basel)">
        <title>A Draft Genome Sequence for Ensete ventricosum, the Drought-Tolerant Tree Against Hunger.</title>
        <authorList>
            <person name="Harrison J."/>
            <person name="Moore K.A."/>
            <person name="Paszkiewicz K."/>
            <person name="Jones T."/>
            <person name="Grant M."/>
            <person name="Ambacheew D."/>
            <person name="Muzemil S."/>
            <person name="Studholme D.J."/>
        </authorList>
    </citation>
    <scope>NUCLEOTIDE SEQUENCE [LARGE SCALE GENOMIC DNA]</scope>
</reference>
<name>A0A426Y971_ENSVE</name>
<dbReference type="GO" id="GO:0005524">
    <property type="term" value="F:ATP binding"/>
    <property type="evidence" value="ECO:0007669"/>
    <property type="project" value="UniProtKB-KW"/>
</dbReference>
<dbReference type="GO" id="GO:0004550">
    <property type="term" value="F:nucleoside diphosphate kinase activity"/>
    <property type="evidence" value="ECO:0007669"/>
    <property type="project" value="UniProtKB-EC"/>
</dbReference>
<keyword evidence="5" id="KW-0547">Nucleotide-binding</keyword>
<evidence type="ECO:0000256" key="4">
    <source>
        <dbReference type="ARBA" id="ARBA00022679"/>
    </source>
</evidence>
<dbReference type="EMBL" id="AMZH03014067">
    <property type="protein sequence ID" value="RRT48267.1"/>
    <property type="molecule type" value="Genomic_DNA"/>
</dbReference>
<proteinExistence type="inferred from homology"/>
<evidence type="ECO:0000256" key="10">
    <source>
        <dbReference type="SAM" id="MobiDB-lite"/>
    </source>
</evidence>
<comment type="catalytic activity">
    <reaction evidence="1">
        <text>a 2'-deoxyribonucleoside 5'-diphosphate + ATP = a 2'-deoxyribonucleoside 5'-triphosphate + ADP</text>
        <dbReference type="Rhea" id="RHEA:44640"/>
        <dbReference type="ChEBI" id="CHEBI:30616"/>
        <dbReference type="ChEBI" id="CHEBI:61560"/>
        <dbReference type="ChEBI" id="CHEBI:73316"/>
        <dbReference type="ChEBI" id="CHEBI:456216"/>
        <dbReference type="EC" id="2.7.4.6"/>
    </reaction>
</comment>
<dbReference type="Proteomes" id="UP000287651">
    <property type="component" value="Unassembled WGS sequence"/>
</dbReference>
<dbReference type="PROSITE" id="PS51374">
    <property type="entry name" value="NDPK_LIKE"/>
    <property type="match status" value="1"/>
</dbReference>
<dbReference type="GO" id="GO:0006183">
    <property type="term" value="P:GTP biosynthetic process"/>
    <property type="evidence" value="ECO:0007669"/>
    <property type="project" value="InterPro"/>
</dbReference>
<protein>
    <recommendedName>
        <fullName evidence="11">Nucleoside diphosphate kinase-like domain-containing protein</fullName>
    </recommendedName>
</protein>
<dbReference type="Gene3D" id="3.30.70.141">
    <property type="entry name" value="Nucleoside diphosphate kinase-like domain"/>
    <property type="match status" value="1"/>
</dbReference>
<evidence type="ECO:0000256" key="8">
    <source>
        <dbReference type="PROSITE-ProRule" id="PRU00706"/>
    </source>
</evidence>
<feature type="region of interest" description="Disordered" evidence="10">
    <location>
        <begin position="146"/>
        <end position="168"/>
    </location>
</feature>
<comment type="catalytic activity">
    <reaction evidence="2">
        <text>a ribonucleoside 5'-diphosphate + ATP = a ribonucleoside 5'-triphosphate + ADP</text>
        <dbReference type="Rhea" id="RHEA:18113"/>
        <dbReference type="ChEBI" id="CHEBI:30616"/>
        <dbReference type="ChEBI" id="CHEBI:57930"/>
        <dbReference type="ChEBI" id="CHEBI:61557"/>
        <dbReference type="ChEBI" id="CHEBI:456216"/>
        <dbReference type="EC" id="2.7.4.6"/>
    </reaction>
</comment>
<feature type="domain" description="Nucleoside diphosphate kinase-like" evidence="11">
    <location>
        <begin position="9"/>
        <end position="131"/>
    </location>
</feature>
<evidence type="ECO:0000256" key="5">
    <source>
        <dbReference type="ARBA" id="ARBA00022741"/>
    </source>
</evidence>
<dbReference type="PANTHER" id="PTHR46161:SF3">
    <property type="entry name" value="NUCLEOSIDE DIPHOSPHATE KINASE DDB_G0292928-RELATED"/>
    <property type="match status" value="1"/>
</dbReference>
<dbReference type="PANTHER" id="PTHR46161">
    <property type="entry name" value="NUCLEOSIDE DIPHOSPHATE KINASE"/>
    <property type="match status" value="1"/>
</dbReference>